<evidence type="ECO:0000259" key="2">
    <source>
        <dbReference type="Pfam" id="PF22932"/>
    </source>
</evidence>
<dbReference type="Pfam" id="PF04601">
    <property type="entry name" value="DUF569"/>
    <property type="match status" value="1"/>
</dbReference>
<accession>A0A835KIF6</accession>
<dbReference type="OrthoDB" id="581309at2759"/>
<dbReference type="AlphaFoldDB" id="A0A835KIF6"/>
<keyword evidence="4" id="KW-1185">Reference proteome</keyword>
<dbReference type="PANTHER" id="PTHR31205:SF28">
    <property type="entry name" value="DUF569 DOMAIN-CONTAINING PROTEIN"/>
    <property type="match status" value="1"/>
</dbReference>
<evidence type="ECO:0000313" key="3">
    <source>
        <dbReference type="EMBL" id="KAF8733122.1"/>
    </source>
</evidence>
<feature type="domain" description="DUF569" evidence="2">
    <location>
        <begin position="256"/>
        <end position="341"/>
    </location>
</feature>
<dbReference type="Pfam" id="PF22932">
    <property type="entry name" value="Ubiq_DUF_assoc"/>
    <property type="match status" value="1"/>
</dbReference>
<comment type="caution">
    <text evidence="3">The sequence shown here is derived from an EMBL/GenBank/DDBJ whole genome shotgun (WGS) entry which is preliminary data.</text>
</comment>
<protein>
    <recommendedName>
        <fullName evidence="5">DUF569 domain-containing protein</fullName>
    </recommendedName>
</protein>
<evidence type="ECO:0000313" key="4">
    <source>
        <dbReference type="Proteomes" id="UP000636709"/>
    </source>
</evidence>
<feature type="domain" description="DUF569" evidence="1">
    <location>
        <begin position="59"/>
        <end position="214"/>
    </location>
</feature>
<dbReference type="PANTHER" id="PTHR31205">
    <property type="entry name" value="ACTIN CROSS-LINKING PROTEIN (DUF569)"/>
    <property type="match status" value="1"/>
</dbReference>
<dbReference type="EMBL" id="JACEFO010001603">
    <property type="protein sequence ID" value="KAF8733122.1"/>
    <property type="molecule type" value="Genomic_DNA"/>
</dbReference>
<dbReference type="Proteomes" id="UP000636709">
    <property type="component" value="Unassembled WGS sequence"/>
</dbReference>
<dbReference type="InterPro" id="IPR007679">
    <property type="entry name" value="DUF569"/>
</dbReference>
<evidence type="ECO:0000259" key="1">
    <source>
        <dbReference type="Pfam" id="PF04601"/>
    </source>
</evidence>
<reference evidence="3" key="1">
    <citation type="submission" date="2020-07" db="EMBL/GenBank/DDBJ databases">
        <title>Genome sequence and genetic diversity analysis of an under-domesticated orphan crop, white fonio (Digitaria exilis).</title>
        <authorList>
            <person name="Bennetzen J.L."/>
            <person name="Chen S."/>
            <person name="Ma X."/>
            <person name="Wang X."/>
            <person name="Yssel A.E.J."/>
            <person name="Chaluvadi S.R."/>
            <person name="Johnson M."/>
            <person name="Gangashetty P."/>
            <person name="Hamidou F."/>
            <person name="Sanogo M.D."/>
            <person name="Zwaenepoel A."/>
            <person name="Wallace J."/>
            <person name="Van De Peer Y."/>
            <person name="Van Deynze A."/>
        </authorList>
    </citation>
    <scope>NUCLEOTIDE SEQUENCE</scope>
    <source>
        <tissue evidence="3">Leaves</tissue>
    </source>
</reference>
<dbReference type="CDD" id="cd23340">
    <property type="entry name" value="beta-trefoil_FSCN_ACP-like"/>
    <property type="match status" value="1"/>
</dbReference>
<name>A0A835KIF6_9POAL</name>
<evidence type="ECO:0008006" key="5">
    <source>
        <dbReference type="Google" id="ProtNLM"/>
    </source>
</evidence>
<sequence length="395" mass="43686">MTPTLPPLALKCFLLAAPAPKSVTVAQRTHLLFSHLSPPRSSALTSPPRAPPSIEATAMDLFRDGIHVRLRSRGRGMYLHADEDGAGVSLSPRRDSLNAAWRVHLVQVGGMGFVLLCGAAYGRYLALAPPGMVAPPPGHRGCRAVQRDYDEADLSAVMWRATRAGGDGGGGDDVVLRHRALVRILRANGRYRRWHTGVTVDLEDNHGESTMMHWMVEEIPPRPVPPPPPTPSTVNLGGPGMISLFRRRAEPRVEPLRTIRYVRVNDQGQFNQNGWVTFQFYGRSLYVLICRVLYLLDEPIFIGDEGNFTITLCVRAGIYGQLTPLVIDLPRCEEPMDIFVLTTGSPGENFAGFFQYSVQYLLSVVREKKIPVICFSVPVLVEVALELRHPNIDAQ</sequence>
<proteinExistence type="predicted"/>
<dbReference type="InterPro" id="IPR054726">
    <property type="entry name" value="Ubiq_DUF569-assoc"/>
</dbReference>
<organism evidence="3 4">
    <name type="scientific">Digitaria exilis</name>
    <dbReference type="NCBI Taxonomy" id="1010633"/>
    <lineage>
        <taxon>Eukaryota</taxon>
        <taxon>Viridiplantae</taxon>
        <taxon>Streptophyta</taxon>
        <taxon>Embryophyta</taxon>
        <taxon>Tracheophyta</taxon>
        <taxon>Spermatophyta</taxon>
        <taxon>Magnoliopsida</taxon>
        <taxon>Liliopsida</taxon>
        <taxon>Poales</taxon>
        <taxon>Poaceae</taxon>
        <taxon>PACMAD clade</taxon>
        <taxon>Panicoideae</taxon>
        <taxon>Panicodae</taxon>
        <taxon>Paniceae</taxon>
        <taxon>Anthephorinae</taxon>
        <taxon>Digitaria</taxon>
    </lineage>
</organism>
<gene>
    <name evidence="3" type="ORF">HU200_015493</name>
</gene>